<dbReference type="RefSeq" id="WP_161423285.1">
    <property type="nucleotide sequence ID" value="NZ_JARWMY010000015.1"/>
</dbReference>
<dbReference type="EMBL" id="WUTS01000001">
    <property type="protein sequence ID" value="NAW12924.1"/>
    <property type="molecule type" value="Genomic_DNA"/>
</dbReference>
<name>A0A7X4VYZ0_9GAMM</name>
<feature type="transmembrane region" description="Helical" evidence="1">
    <location>
        <begin position="12"/>
        <end position="37"/>
    </location>
</feature>
<reference evidence="2 3" key="1">
    <citation type="submission" date="2019-12" db="EMBL/GenBank/DDBJ databases">
        <title>Draft genome sequencing of Halomonas icarensis D1-1.</title>
        <authorList>
            <person name="Pandiyan K."/>
            <person name="Kushwaha P."/>
            <person name="Gowdham M."/>
            <person name="Chakdar H."/>
            <person name="Singh A."/>
            <person name="Kumar M."/>
            <person name="Saxena A.K."/>
        </authorList>
    </citation>
    <scope>NUCLEOTIDE SEQUENCE [LARGE SCALE GENOMIC DNA]</scope>
    <source>
        <strain evidence="2 3">D1-1</strain>
    </source>
</reference>
<dbReference type="AlphaFoldDB" id="A0A7X4VYZ0"/>
<feature type="transmembrane region" description="Helical" evidence="1">
    <location>
        <begin position="70"/>
        <end position="99"/>
    </location>
</feature>
<organism evidence="2 3">
    <name type="scientific">Halomonas icarae</name>
    <dbReference type="NCBI Taxonomy" id="2691040"/>
    <lineage>
        <taxon>Bacteria</taxon>
        <taxon>Pseudomonadati</taxon>
        <taxon>Pseudomonadota</taxon>
        <taxon>Gammaproteobacteria</taxon>
        <taxon>Oceanospirillales</taxon>
        <taxon>Halomonadaceae</taxon>
        <taxon>Halomonas</taxon>
    </lineage>
</organism>
<evidence type="ECO:0000313" key="3">
    <source>
        <dbReference type="Proteomes" id="UP000448235"/>
    </source>
</evidence>
<keyword evidence="1" id="KW-0812">Transmembrane</keyword>
<keyword evidence="3" id="KW-1185">Reference proteome</keyword>
<gene>
    <name evidence="2" type="ORF">GRB80_08700</name>
</gene>
<comment type="caution">
    <text evidence="2">The sequence shown here is derived from an EMBL/GenBank/DDBJ whole genome shotgun (WGS) entry which is preliminary data.</text>
</comment>
<keyword evidence="1" id="KW-1133">Transmembrane helix</keyword>
<protein>
    <submittedName>
        <fullName evidence="2">AzlD domain-containing protein</fullName>
    </submittedName>
</protein>
<dbReference type="InterPro" id="IPR008407">
    <property type="entry name" value="Brnchd-chn_aa_trnsp_AzlD"/>
</dbReference>
<evidence type="ECO:0000256" key="1">
    <source>
        <dbReference type="SAM" id="Phobius"/>
    </source>
</evidence>
<dbReference type="Pfam" id="PF05437">
    <property type="entry name" value="AzlD"/>
    <property type="match status" value="1"/>
</dbReference>
<dbReference type="Proteomes" id="UP000448235">
    <property type="component" value="Unassembled WGS sequence"/>
</dbReference>
<accession>A0A7X4VYZ0</accession>
<keyword evidence="1" id="KW-0472">Membrane</keyword>
<evidence type="ECO:0000313" key="2">
    <source>
        <dbReference type="EMBL" id="NAW12924.1"/>
    </source>
</evidence>
<proteinExistence type="predicted"/>
<sequence length="108" mass="11256">MSIEATGLGTVIIILAMALVTLATRWGGVFVMSFVPIGYRVRRFIHAMSGSVLVALLAPLAVSGDNGARLALLTTAVIMLTLKKPLPAIAGGILVAALFRQLWPALSA</sequence>
<feature type="transmembrane region" description="Helical" evidence="1">
    <location>
        <begin position="44"/>
        <end position="64"/>
    </location>
</feature>